<dbReference type="CDD" id="cd01347">
    <property type="entry name" value="ligand_gated_channel"/>
    <property type="match status" value="1"/>
</dbReference>
<organism evidence="15 16">
    <name type="scientific">Grimontia sedimenti</name>
    <dbReference type="NCBI Taxonomy" id="2711294"/>
    <lineage>
        <taxon>Bacteria</taxon>
        <taxon>Pseudomonadati</taxon>
        <taxon>Pseudomonadota</taxon>
        <taxon>Gammaproteobacteria</taxon>
        <taxon>Vibrionales</taxon>
        <taxon>Vibrionaceae</taxon>
        <taxon>Grimontia</taxon>
    </lineage>
</organism>
<dbReference type="PROSITE" id="PS52016">
    <property type="entry name" value="TONB_DEPENDENT_REC_3"/>
    <property type="match status" value="1"/>
</dbReference>
<keyword evidence="15" id="KW-0675">Receptor</keyword>
<evidence type="ECO:0000256" key="1">
    <source>
        <dbReference type="ARBA" id="ARBA00004571"/>
    </source>
</evidence>
<keyword evidence="8 9" id="KW-0998">Cell outer membrane</keyword>
<comment type="caution">
    <text evidence="15">The sequence shown here is derived from an EMBL/GenBank/DDBJ whole genome shotgun (WGS) entry which is preliminary data.</text>
</comment>
<keyword evidence="6 11" id="KW-0798">TonB box</keyword>
<comment type="similarity">
    <text evidence="9 11">Belongs to the TonB-dependent receptor family.</text>
</comment>
<evidence type="ECO:0000256" key="4">
    <source>
        <dbReference type="ARBA" id="ARBA00022692"/>
    </source>
</evidence>
<evidence type="ECO:0000256" key="10">
    <source>
        <dbReference type="PROSITE-ProRule" id="PRU10144"/>
    </source>
</evidence>
<dbReference type="SUPFAM" id="SSF56935">
    <property type="entry name" value="Porins"/>
    <property type="match status" value="1"/>
</dbReference>
<feature type="signal peptide" evidence="12">
    <location>
        <begin position="1"/>
        <end position="19"/>
    </location>
</feature>
<dbReference type="InterPro" id="IPR012910">
    <property type="entry name" value="Plug_dom"/>
</dbReference>
<evidence type="ECO:0000256" key="8">
    <source>
        <dbReference type="ARBA" id="ARBA00023237"/>
    </source>
</evidence>
<evidence type="ECO:0000256" key="2">
    <source>
        <dbReference type="ARBA" id="ARBA00022448"/>
    </source>
</evidence>
<keyword evidence="3 9" id="KW-1134">Transmembrane beta strand</keyword>
<evidence type="ECO:0000256" key="11">
    <source>
        <dbReference type="RuleBase" id="RU003357"/>
    </source>
</evidence>
<dbReference type="PROSITE" id="PS01156">
    <property type="entry name" value="TONB_DEPENDENT_REC_2"/>
    <property type="match status" value="1"/>
</dbReference>
<sequence>MSKKLLAAGMLPWAAFAHAETTTPSIDDTMVVFARSEFVNSIADIPSNVTIVTRDEIEKSNAKSLEALLKGRAGIQLSDSNSGASFSLRGMSGEQAANNVLVLLDGRRLNSLDLTSPNLNFIQLNDIESIEILSGSAGVLYGDQAVGGVINIVTRSSKDDRVTASASYGSFDSVNANVAASGAINETTSYRFSATQDNSDNYRKHNASQNGALMGRVDYENTTRKAYLELGYYDTEREYAGSLTKEQFETDPTQVNPSNKDDYSHAYTRVARLGFDQALSDDWLLKNEFILDDTTEHGAIWGGATNVDSGQAFLSSQVEGKHDTSSGEAYFLFGVDAGKAEYDYKSSFTDRDIEQRTLNVYSQYKYPLIENLVFTLGGRYGRVKDDLNDQAVYPDGVKLKDDASAYELALNYQISKKSRVYVRTESNFRFAKISEQAYTQPDVIGLKPQTGVSNEIGWHWTDTDYSLRIDAFNLNLDDEIVYLDSAQKPDGGMFDGANVNADSSERNGVSVFGDYYVNDDLLVSLEYSYVDAEVTEGENKGKEVPWVAEHTARVGFNYYITDEIDVYSDAVYTGSMYRSGDDANDLEKVGAYWLVNLAINYNVNESFTLSASAENLLDEKYASFVSYNGYSTGYYPGSERAYYVTGTYQF</sequence>
<dbReference type="GO" id="GO:0044718">
    <property type="term" value="P:siderophore transmembrane transport"/>
    <property type="evidence" value="ECO:0007669"/>
    <property type="project" value="TreeGrafter"/>
</dbReference>
<accession>A0A6M1RBU9</accession>
<dbReference type="InterPro" id="IPR000531">
    <property type="entry name" value="Beta-barrel_TonB"/>
</dbReference>
<dbReference type="PANTHER" id="PTHR30069:SF27">
    <property type="entry name" value="BLL4766 PROTEIN"/>
    <property type="match status" value="1"/>
</dbReference>
<gene>
    <name evidence="15" type="ORF">G5S52_19390</name>
</gene>
<evidence type="ECO:0000259" key="13">
    <source>
        <dbReference type="Pfam" id="PF00593"/>
    </source>
</evidence>
<feature type="domain" description="TonB-dependent receptor plug" evidence="14">
    <location>
        <begin position="43"/>
        <end position="149"/>
    </location>
</feature>
<dbReference type="InterPro" id="IPR010917">
    <property type="entry name" value="TonB_rcpt_CS"/>
</dbReference>
<dbReference type="PANTHER" id="PTHR30069">
    <property type="entry name" value="TONB-DEPENDENT OUTER MEMBRANE RECEPTOR"/>
    <property type="match status" value="1"/>
</dbReference>
<dbReference type="Gene3D" id="2.170.130.10">
    <property type="entry name" value="TonB-dependent receptor, plug domain"/>
    <property type="match status" value="1"/>
</dbReference>
<feature type="domain" description="TonB-dependent receptor-like beta-barrel" evidence="13">
    <location>
        <begin position="221"/>
        <end position="616"/>
    </location>
</feature>
<keyword evidence="7 9" id="KW-0472">Membrane</keyword>
<dbReference type="Gene3D" id="2.40.170.20">
    <property type="entry name" value="TonB-dependent receptor, beta-barrel domain"/>
    <property type="match status" value="1"/>
</dbReference>
<dbReference type="GO" id="GO:0015344">
    <property type="term" value="F:siderophore uptake transmembrane transporter activity"/>
    <property type="evidence" value="ECO:0007669"/>
    <property type="project" value="TreeGrafter"/>
</dbReference>
<keyword evidence="4 9" id="KW-0812">Transmembrane</keyword>
<feature type="short sequence motif" description="TonB C-terminal box" evidence="10">
    <location>
        <begin position="633"/>
        <end position="650"/>
    </location>
</feature>
<dbReference type="Proteomes" id="UP000473008">
    <property type="component" value="Unassembled WGS sequence"/>
</dbReference>
<evidence type="ECO:0000259" key="14">
    <source>
        <dbReference type="Pfam" id="PF07715"/>
    </source>
</evidence>
<keyword evidence="16" id="KW-1185">Reference proteome</keyword>
<dbReference type="Pfam" id="PF07715">
    <property type="entry name" value="Plug"/>
    <property type="match status" value="1"/>
</dbReference>
<evidence type="ECO:0000256" key="7">
    <source>
        <dbReference type="ARBA" id="ARBA00023136"/>
    </source>
</evidence>
<evidence type="ECO:0000256" key="5">
    <source>
        <dbReference type="ARBA" id="ARBA00022729"/>
    </source>
</evidence>
<evidence type="ECO:0000313" key="16">
    <source>
        <dbReference type="Proteomes" id="UP000473008"/>
    </source>
</evidence>
<protein>
    <submittedName>
        <fullName evidence="15">TonB-dependent receptor</fullName>
    </submittedName>
</protein>
<feature type="chain" id="PRO_5027015909" evidence="12">
    <location>
        <begin position="20"/>
        <end position="650"/>
    </location>
</feature>
<reference evidence="15 16" key="1">
    <citation type="submission" date="2020-02" db="EMBL/GenBank/DDBJ databases">
        <title>The draft genome of Grimontia sedimenta sp. nov., isolated from benthic sediments near coral reefs south of Kuwait.</title>
        <authorList>
            <person name="Mahmoud H.M."/>
            <person name="Jose L."/>
            <person name="Eapen S."/>
        </authorList>
    </citation>
    <scope>NUCLEOTIDE SEQUENCE [LARGE SCALE GENOMIC DNA]</scope>
    <source>
        <strain evidence="15 16">S25</strain>
    </source>
</reference>
<evidence type="ECO:0000256" key="9">
    <source>
        <dbReference type="PROSITE-ProRule" id="PRU01360"/>
    </source>
</evidence>
<evidence type="ECO:0000256" key="6">
    <source>
        <dbReference type="ARBA" id="ARBA00023077"/>
    </source>
</evidence>
<dbReference type="RefSeq" id="WP_165017589.1">
    <property type="nucleotide sequence ID" value="NZ_JAALDL010000017.1"/>
</dbReference>
<dbReference type="Pfam" id="PF00593">
    <property type="entry name" value="TonB_dep_Rec_b-barrel"/>
    <property type="match status" value="1"/>
</dbReference>
<proteinExistence type="inferred from homology"/>
<name>A0A6M1RBU9_9GAMM</name>
<evidence type="ECO:0000256" key="3">
    <source>
        <dbReference type="ARBA" id="ARBA00022452"/>
    </source>
</evidence>
<comment type="subcellular location">
    <subcellularLocation>
        <location evidence="1 9">Cell outer membrane</location>
        <topology evidence="1 9">Multi-pass membrane protein</topology>
    </subcellularLocation>
</comment>
<dbReference type="InterPro" id="IPR039426">
    <property type="entry name" value="TonB-dep_rcpt-like"/>
</dbReference>
<dbReference type="GO" id="GO:0009279">
    <property type="term" value="C:cell outer membrane"/>
    <property type="evidence" value="ECO:0007669"/>
    <property type="project" value="UniProtKB-SubCell"/>
</dbReference>
<evidence type="ECO:0000256" key="12">
    <source>
        <dbReference type="SAM" id="SignalP"/>
    </source>
</evidence>
<dbReference type="InterPro" id="IPR037066">
    <property type="entry name" value="Plug_dom_sf"/>
</dbReference>
<dbReference type="AlphaFoldDB" id="A0A6M1RBU9"/>
<keyword evidence="5 12" id="KW-0732">Signal</keyword>
<keyword evidence="2 9" id="KW-0813">Transport</keyword>
<dbReference type="InterPro" id="IPR036942">
    <property type="entry name" value="Beta-barrel_TonB_sf"/>
</dbReference>
<evidence type="ECO:0000313" key="15">
    <source>
        <dbReference type="EMBL" id="NGN99723.1"/>
    </source>
</evidence>
<dbReference type="EMBL" id="JAALDL010000017">
    <property type="protein sequence ID" value="NGN99723.1"/>
    <property type="molecule type" value="Genomic_DNA"/>
</dbReference>